<evidence type="ECO:0000259" key="6">
    <source>
        <dbReference type="PROSITE" id="PS51332"/>
    </source>
</evidence>
<dbReference type="EMBL" id="QZKI01000106">
    <property type="protein sequence ID" value="RJP67310.1"/>
    <property type="molecule type" value="Genomic_DNA"/>
</dbReference>
<gene>
    <name evidence="7" type="ORF">C4532_14815</name>
</gene>
<keyword evidence="7" id="KW-0808">Transferase</keyword>
<dbReference type="AlphaFoldDB" id="A0A419ETL3"/>
<dbReference type="PANTHER" id="PTHR43409:SF16">
    <property type="entry name" value="SLR0320 PROTEIN"/>
    <property type="match status" value="1"/>
</dbReference>
<dbReference type="GO" id="GO:0005829">
    <property type="term" value="C:cytosol"/>
    <property type="evidence" value="ECO:0007669"/>
    <property type="project" value="TreeGrafter"/>
</dbReference>
<dbReference type="SFLD" id="SFLDS00029">
    <property type="entry name" value="Radical_SAM"/>
    <property type="match status" value="1"/>
</dbReference>
<evidence type="ECO:0000313" key="8">
    <source>
        <dbReference type="Proteomes" id="UP000285961"/>
    </source>
</evidence>
<evidence type="ECO:0000256" key="2">
    <source>
        <dbReference type="ARBA" id="ARBA00022691"/>
    </source>
</evidence>
<dbReference type="InterPro" id="IPR006158">
    <property type="entry name" value="Cobalamin-bd"/>
</dbReference>
<name>A0A419ETL3_9BACT</name>
<keyword evidence="3" id="KW-0479">Metal-binding</keyword>
<dbReference type="GO" id="GO:0031419">
    <property type="term" value="F:cobalamin binding"/>
    <property type="evidence" value="ECO:0007669"/>
    <property type="project" value="InterPro"/>
</dbReference>
<reference evidence="7 8" key="1">
    <citation type="journal article" date="2017" name="ISME J.">
        <title>Energy and carbon metabolisms in a deep terrestrial subsurface fluid microbial community.</title>
        <authorList>
            <person name="Momper L."/>
            <person name="Jungbluth S.P."/>
            <person name="Lee M.D."/>
            <person name="Amend J.P."/>
        </authorList>
    </citation>
    <scope>NUCLEOTIDE SEQUENCE [LARGE SCALE GENOMIC DNA]</scope>
    <source>
        <strain evidence="7">SURF_17</strain>
    </source>
</reference>
<evidence type="ECO:0000313" key="7">
    <source>
        <dbReference type="EMBL" id="RJP67310.1"/>
    </source>
</evidence>
<comment type="caution">
    <text evidence="7">The sequence shown here is derived from an EMBL/GenBank/DDBJ whole genome shotgun (WGS) entry which is preliminary data.</text>
</comment>
<dbReference type="GO" id="GO:0046872">
    <property type="term" value="F:metal ion binding"/>
    <property type="evidence" value="ECO:0007669"/>
    <property type="project" value="UniProtKB-KW"/>
</dbReference>
<evidence type="ECO:0000256" key="5">
    <source>
        <dbReference type="ARBA" id="ARBA00023014"/>
    </source>
</evidence>
<organism evidence="7 8">
    <name type="scientific">Candidatus Abyssobacteria bacterium SURF_17</name>
    <dbReference type="NCBI Taxonomy" id="2093361"/>
    <lineage>
        <taxon>Bacteria</taxon>
        <taxon>Pseudomonadati</taxon>
        <taxon>Candidatus Hydrogenedentota</taxon>
        <taxon>Candidatus Abyssobacteria</taxon>
    </lineage>
</organism>
<dbReference type="Pfam" id="PF02310">
    <property type="entry name" value="B12-binding"/>
    <property type="match status" value="1"/>
</dbReference>
<dbReference type="SFLD" id="SFLDG01082">
    <property type="entry name" value="B12-binding_domain_containing"/>
    <property type="match status" value="1"/>
</dbReference>
<dbReference type="PROSITE" id="PS51332">
    <property type="entry name" value="B12_BINDING"/>
    <property type="match status" value="1"/>
</dbReference>
<evidence type="ECO:0000256" key="1">
    <source>
        <dbReference type="ARBA" id="ARBA00001966"/>
    </source>
</evidence>
<comment type="cofactor">
    <cofactor evidence="1">
        <name>[4Fe-4S] cluster</name>
        <dbReference type="ChEBI" id="CHEBI:49883"/>
    </cofactor>
</comment>
<keyword evidence="7" id="KW-0489">Methyltransferase</keyword>
<proteinExistence type="predicted"/>
<evidence type="ECO:0000256" key="4">
    <source>
        <dbReference type="ARBA" id="ARBA00023004"/>
    </source>
</evidence>
<dbReference type="GO" id="GO:0032259">
    <property type="term" value="P:methylation"/>
    <property type="evidence" value="ECO:0007669"/>
    <property type="project" value="UniProtKB-KW"/>
</dbReference>
<feature type="non-terminal residue" evidence="7">
    <location>
        <position position="214"/>
    </location>
</feature>
<dbReference type="PANTHER" id="PTHR43409">
    <property type="entry name" value="ANAEROBIC MAGNESIUM-PROTOPORPHYRIN IX MONOMETHYL ESTER CYCLASE-RELATED"/>
    <property type="match status" value="1"/>
</dbReference>
<accession>A0A419ETL3</accession>
<dbReference type="Gene3D" id="3.40.50.280">
    <property type="entry name" value="Cobalamin-binding domain"/>
    <property type="match status" value="1"/>
</dbReference>
<dbReference type="GO" id="GO:0008168">
    <property type="term" value="F:methyltransferase activity"/>
    <property type="evidence" value="ECO:0007669"/>
    <property type="project" value="UniProtKB-KW"/>
</dbReference>
<dbReference type="GO" id="GO:0051536">
    <property type="term" value="F:iron-sulfur cluster binding"/>
    <property type="evidence" value="ECO:0007669"/>
    <property type="project" value="UniProtKB-KW"/>
</dbReference>
<dbReference type="InterPro" id="IPR051198">
    <property type="entry name" value="BchE-like"/>
</dbReference>
<feature type="domain" description="B12-binding" evidence="6">
    <location>
        <begin position="6"/>
        <end position="148"/>
    </location>
</feature>
<keyword evidence="4" id="KW-0408">Iron</keyword>
<keyword evidence="2" id="KW-0949">S-adenosyl-L-methionine</keyword>
<evidence type="ECO:0000256" key="3">
    <source>
        <dbReference type="ARBA" id="ARBA00022723"/>
    </source>
</evidence>
<keyword evidence="5" id="KW-0411">Iron-sulfur</keyword>
<protein>
    <submittedName>
        <fullName evidence="7">Tryptophan 2-C-methyltransferase</fullName>
    </submittedName>
</protein>
<sequence>MKDHSREILLVNSNLMKPPVSPVAVDFLASSLRANGFSVRFLDLAFENDIDSALKQALARSPLFVGISIRNIDDSFFATRDFCLARVRPIVQKVKELTDAPVVLGGVGYSIFPIATLEYCGGNYGIHGDGEGAIVQLASALSKGEAPLETPGLVSRLNGSYVRNIPAPVDLSSLDLTDRSTVDNLRYLREGGMVGFETKRGCASSCSYCADPLS</sequence>
<dbReference type="Proteomes" id="UP000285961">
    <property type="component" value="Unassembled WGS sequence"/>
</dbReference>
<dbReference type="InterPro" id="IPR007197">
    <property type="entry name" value="rSAM"/>
</dbReference>